<keyword evidence="1" id="KW-0472">Membrane</keyword>
<dbReference type="Proteomes" id="UP001367508">
    <property type="component" value="Unassembled WGS sequence"/>
</dbReference>
<keyword evidence="1" id="KW-0812">Transmembrane</keyword>
<comment type="caution">
    <text evidence="2">The sequence shown here is derived from an EMBL/GenBank/DDBJ whole genome shotgun (WGS) entry which is preliminary data.</text>
</comment>
<sequence length="145" mass="16938">MKSLTLFVPLFFLLLLLFGLTLHFKRVRHIERPYKDPVRFTVPGPIYHTTRFSDIAYSDFVFLFFFVLLSLFLSCFSLFSRIVSLSLLNTPNNPRRRLRPESDESSPAPNTFWCFCPNRISVPFSHIFVFSFSPLTLNLFGILGF</sequence>
<name>A0AAN9LPS3_CANGL</name>
<evidence type="ECO:0000256" key="1">
    <source>
        <dbReference type="SAM" id="Phobius"/>
    </source>
</evidence>
<protein>
    <submittedName>
        <fullName evidence="2">Uncharacterized protein</fullName>
    </submittedName>
</protein>
<accession>A0AAN9LPS3</accession>
<evidence type="ECO:0000313" key="2">
    <source>
        <dbReference type="EMBL" id="KAK7340035.1"/>
    </source>
</evidence>
<keyword evidence="3" id="KW-1185">Reference proteome</keyword>
<dbReference type="AlphaFoldDB" id="A0AAN9LPS3"/>
<reference evidence="2 3" key="1">
    <citation type="submission" date="2024-01" db="EMBL/GenBank/DDBJ databases">
        <title>The genomes of 5 underutilized Papilionoideae crops provide insights into root nodulation and disease resistanc.</title>
        <authorList>
            <person name="Jiang F."/>
        </authorList>
    </citation>
    <scope>NUCLEOTIDE SEQUENCE [LARGE SCALE GENOMIC DNA]</scope>
    <source>
        <strain evidence="2">LVBAO_FW01</strain>
        <tissue evidence="2">Leaves</tissue>
    </source>
</reference>
<dbReference type="EMBL" id="JAYMYQ010000004">
    <property type="protein sequence ID" value="KAK7340035.1"/>
    <property type="molecule type" value="Genomic_DNA"/>
</dbReference>
<feature type="transmembrane region" description="Helical" evidence="1">
    <location>
        <begin position="60"/>
        <end position="88"/>
    </location>
</feature>
<evidence type="ECO:0000313" key="3">
    <source>
        <dbReference type="Proteomes" id="UP001367508"/>
    </source>
</evidence>
<proteinExistence type="predicted"/>
<organism evidence="2 3">
    <name type="scientific">Canavalia gladiata</name>
    <name type="common">Sword bean</name>
    <name type="synonym">Dolichos gladiatus</name>
    <dbReference type="NCBI Taxonomy" id="3824"/>
    <lineage>
        <taxon>Eukaryota</taxon>
        <taxon>Viridiplantae</taxon>
        <taxon>Streptophyta</taxon>
        <taxon>Embryophyta</taxon>
        <taxon>Tracheophyta</taxon>
        <taxon>Spermatophyta</taxon>
        <taxon>Magnoliopsida</taxon>
        <taxon>eudicotyledons</taxon>
        <taxon>Gunneridae</taxon>
        <taxon>Pentapetalae</taxon>
        <taxon>rosids</taxon>
        <taxon>fabids</taxon>
        <taxon>Fabales</taxon>
        <taxon>Fabaceae</taxon>
        <taxon>Papilionoideae</taxon>
        <taxon>50 kb inversion clade</taxon>
        <taxon>NPAAA clade</taxon>
        <taxon>indigoferoid/millettioid clade</taxon>
        <taxon>Phaseoleae</taxon>
        <taxon>Canavalia</taxon>
    </lineage>
</organism>
<gene>
    <name evidence="2" type="ORF">VNO77_20727</name>
</gene>
<keyword evidence="1" id="KW-1133">Transmembrane helix</keyword>